<reference evidence="1" key="1">
    <citation type="journal article" date="2020" name="Nature">
        <title>Giant virus diversity and host interactions through global metagenomics.</title>
        <authorList>
            <person name="Schulz F."/>
            <person name="Roux S."/>
            <person name="Paez-Espino D."/>
            <person name="Jungbluth S."/>
            <person name="Walsh D.A."/>
            <person name="Denef V.J."/>
            <person name="McMahon K.D."/>
            <person name="Konstantinidis K.T."/>
            <person name="Eloe-Fadrosh E.A."/>
            <person name="Kyrpides N.C."/>
            <person name="Woyke T."/>
        </authorList>
    </citation>
    <scope>NUCLEOTIDE SEQUENCE</scope>
    <source>
        <strain evidence="1">GVMAG-M-3300020192-26</strain>
    </source>
</reference>
<dbReference type="AlphaFoldDB" id="A0A6C0CAL7"/>
<accession>A0A6C0CAL7</accession>
<evidence type="ECO:0000313" key="1">
    <source>
        <dbReference type="EMBL" id="QHT01383.1"/>
    </source>
</evidence>
<protein>
    <submittedName>
        <fullName evidence="1">Uncharacterized protein</fullName>
    </submittedName>
</protein>
<name>A0A6C0CAL7_9ZZZZ</name>
<sequence>MSKFVLFTEAKKKKILRDFYDIVKDKQAIKNYPIEKFVSALSGTFNNGSDKTKKGMYQQIMDIHKTKVLPIIKEDSFTAWVNQATEQYGLEVRDIMAMEFGQKIKVILFDRNLGEYFGKYNVGDKINPRNEGCTYAEYIHGEGITGMLCMYEMGIVHAPFTWELNHGCGGCFWGPLNEEDDISKLNPRTKVGWRGPCIDAKDAKFLPKTITFYDTWWNEYCPYRYDNYLKVKRIKSAPK</sequence>
<organism evidence="1">
    <name type="scientific">viral metagenome</name>
    <dbReference type="NCBI Taxonomy" id="1070528"/>
    <lineage>
        <taxon>unclassified sequences</taxon>
        <taxon>metagenomes</taxon>
        <taxon>organismal metagenomes</taxon>
    </lineage>
</organism>
<dbReference type="EMBL" id="MN739370">
    <property type="protein sequence ID" value="QHT01383.1"/>
    <property type="molecule type" value="Genomic_DNA"/>
</dbReference>
<proteinExistence type="predicted"/>